<dbReference type="GO" id="GO:0010945">
    <property type="term" value="F:coenzyme A diphosphatase activity"/>
    <property type="evidence" value="ECO:0007669"/>
    <property type="project" value="InterPro"/>
</dbReference>
<accession>W0VA56</accession>
<evidence type="ECO:0000256" key="3">
    <source>
        <dbReference type="ARBA" id="ARBA00022723"/>
    </source>
</evidence>
<evidence type="ECO:0000256" key="4">
    <source>
        <dbReference type="ARBA" id="ARBA00022801"/>
    </source>
</evidence>
<comment type="cofactor">
    <cofactor evidence="1">
        <name>Mn(2+)</name>
        <dbReference type="ChEBI" id="CHEBI:29035"/>
    </cofactor>
</comment>
<evidence type="ECO:0000313" key="8">
    <source>
        <dbReference type="EMBL" id="CDG84776.1"/>
    </source>
</evidence>
<dbReference type="AlphaFoldDB" id="W0VA56"/>
<dbReference type="PANTHER" id="PTHR12992">
    <property type="entry name" value="NUDIX HYDROLASE"/>
    <property type="match status" value="1"/>
</dbReference>
<keyword evidence="4" id="KW-0378">Hydrolase</keyword>
<dbReference type="InterPro" id="IPR045121">
    <property type="entry name" value="CoAse"/>
</dbReference>
<reference evidence="8 9" key="1">
    <citation type="journal article" date="2015" name="Genome Announc.">
        <title>Genome Sequence of Mushroom Soft-Rot Pathogen Janthinobacterium agaricidamnosum.</title>
        <authorList>
            <person name="Graupner K."/>
            <person name="Lackner G."/>
            <person name="Hertweck C."/>
        </authorList>
    </citation>
    <scope>NUCLEOTIDE SEQUENCE [LARGE SCALE GENOMIC DNA]</scope>
    <source>
        <strain evidence="9">NBRC 102515 / DSM 9628</strain>
    </source>
</reference>
<dbReference type="EMBL" id="HG322949">
    <property type="protein sequence ID" value="CDG84776.1"/>
    <property type="molecule type" value="Genomic_DNA"/>
</dbReference>
<dbReference type="STRING" id="1349767.GJA_4166"/>
<dbReference type="InterPro" id="IPR015797">
    <property type="entry name" value="NUDIX_hydrolase-like_dom_sf"/>
</dbReference>
<dbReference type="PROSITE" id="PS51462">
    <property type="entry name" value="NUDIX"/>
    <property type="match status" value="1"/>
</dbReference>
<evidence type="ECO:0000256" key="6">
    <source>
        <dbReference type="ARBA" id="ARBA00023211"/>
    </source>
</evidence>
<dbReference type="HOGENOM" id="CLU_040940_5_1_4"/>
<evidence type="ECO:0000256" key="5">
    <source>
        <dbReference type="ARBA" id="ARBA00022842"/>
    </source>
</evidence>
<dbReference type="eggNOG" id="COG0494">
    <property type="taxonomic scope" value="Bacteria"/>
</dbReference>
<dbReference type="InterPro" id="IPR000086">
    <property type="entry name" value="NUDIX_hydrolase_dom"/>
</dbReference>
<dbReference type="GO" id="GO:0046872">
    <property type="term" value="F:metal ion binding"/>
    <property type="evidence" value="ECO:0007669"/>
    <property type="project" value="UniProtKB-KW"/>
</dbReference>
<sequence length="156" mass="17092">MPLVMRSGGLTVLLTRRTAHLSSHAGQISFPGGRSEAFDSSPCDTALRETEEEVGLARGHVEVIGRLPDYLTGTGFCVTPVVGLVAPPFELSADPSEVDEIFEVPLAFLMNGAHHQRLSAELPAGRRSFYAMPYERFYIWGATAGMLRNLFHFLRA</sequence>
<name>W0VA56_9BURK</name>
<evidence type="ECO:0000256" key="2">
    <source>
        <dbReference type="ARBA" id="ARBA00001946"/>
    </source>
</evidence>
<keyword evidence="6" id="KW-0464">Manganese</keyword>
<organism evidence="8 9">
    <name type="scientific">Janthinobacterium agaricidamnosum NBRC 102515 = DSM 9628</name>
    <dbReference type="NCBI Taxonomy" id="1349767"/>
    <lineage>
        <taxon>Bacteria</taxon>
        <taxon>Pseudomonadati</taxon>
        <taxon>Pseudomonadota</taxon>
        <taxon>Betaproteobacteria</taxon>
        <taxon>Burkholderiales</taxon>
        <taxon>Oxalobacteraceae</taxon>
        <taxon>Janthinobacterium</taxon>
    </lineage>
</organism>
<evidence type="ECO:0000259" key="7">
    <source>
        <dbReference type="PROSITE" id="PS51462"/>
    </source>
</evidence>
<dbReference type="NCBIfam" id="NF007980">
    <property type="entry name" value="PRK10707.1"/>
    <property type="match status" value="1"/>
</dbReference>
<dbReference type="SUPFAM" id="SSF55811">
    <property type="entry name" value="Nudix"/>
    <property type="match status" value="1"/>
</dbReference>
<evidence type="ECO:0000313" key="9">
    <source>
        <dbReference type="Proteomes" id="UP000027604"/>
    </source>
</evidence>
<comment type="cofactor">
    <cofactor evidence="2">
        <name>Mg(2+)</name>
        <dbReference type="ChEBI" id="CHEBI:18420"/>
    </cofactor>
</comment>
<dbReference type="PANTHER" id="PTHR12992:SF11">
    <property type="entry name" value="MITOCHONDRIAL COENZYME A DIPHOSPHATASE NUDT8"/>
    <property type="match status" value="1"/>
</dbReference>
<dbReference type="KEGG" id="jag:GJA_4166"/>
<evidence type="ECO:0000256" key="1">
    <source>
        <dbReference type="ARBA" id="ARBA00001936"/>
    </source>
</evidence>
<keyword evidence="5" id="KW-0460">Magnesium</keyword>
<protein>
    <submittedName>
        <fullName evidence="8">NUDIX domain protein</fullName>
    </submittedName>
</protein>
<keyword evidence="3" id="KW-0479">Metal-binding</keyword>
<dbReference type="CDD" id="cd03426">
    <property type="entry name" value="NUDIX_CoAse_Nudt7"/>
    <property type="match status" value="1"/>
</dbReference>
<keyword evidence="9" id="KW-1185">Reference proteome</keyword>
<dbReference type="Proteomes" id="UP000027604">
    <property type="component" value="Chromosome I"/>
</dbReference>
<gene>
    <name evidence="8" type="ORF">GJA_4166</name>
</gene>
<dbReference type="Gene3D" id="3.90.79.10">
    <property type="entry name" value="Nucleoside Triphosphate Pyrophosphohydrolase"/>
    <property type="match status" value="1"/>
</dbReference>
<feature type="domain" description="Nudix hydrolase" evidence="7">
    <location>
        <begin position="1"/>
        <end position="135"/>
    </location>
</feature>
<proteinExistence type="predicted"/>
<dbReference type="Pfam" id="PF00293">
    <property type="entry name" value="NUDIX"/>
    <property type="match status" value="1"/>
</dbReference>
<dbReference type="PATRIC" id="fig|1349767.4.peg.741"/>